<accession>A0A368LLV5</accession>
<organism evidence="2 3">
    <name type="scientific">Vibrio casei</name>
    <dbReference type="NCBI Taxonomy" id="673372"/>
    <lineage>
        <taxon>Bacteria</taxon>
        <taxon>Pseudomonadati</taxon>
        <taxon>Pseudomonadota</taxon>
        <taxon>Gammaproteobacteria</taxon>
        <taxon>Vibrionales</taxon>
        <taxon>Vibrionaceae</taxon>
        <taxon>Vibrio</taxon>
    </lineage>
</organism>
<name>A0A368LLV5_9VIBR</name>
<dbReference type="Gene3D" id="3.30.110.40">
    <property type="entry name" value="TusA-like domain"/>
    <property type="match status" value="1"/>
</dbReference>
<gene>
    <name evidence="2" type="ORF">CIK83_03895</name>
</gene>
<feature type="domain" description="UPF0033" evidence="1">
    <location>
        <begin position="6"/>
        <end position="63"/>
    </location>
</feature>
<protein>
    <submittedName>
        <fullName evidence="2">Sulfurtransferase TusA family protein</fullName>
    </submittedName>
</protein>
<dbReference type="OrthoDB" id="6215889at2"/>
<reference evidence="2 3" key="1">
    <citation type="journal article" date="2017" name="Elife">
        <title>Extensive horizontal gene transfer in cheese-associated bacteria.</title>
        <authorList>
            <person name="Bonham K.S."/>
            <person name="Wolfe B.E."/>
            <person name="Dutton R.J."/>
        </authorList>
    </citation>
    <scope>NUCLEOTIDE SEQUENCE [LARGE SCALE GENOMIC DNA]</scope>
    <source>
        <strain evidence="2 3">JB196</strain>
    </source>
</reference>
<keyword evidence="2" id="KW-0808">Transferase</keyword>
<dbReference type="CDD" id="cd00291">
    <property type="entry name" value="SirA_YedF_YeeD"/>
    <property type="match status" value="1"/>
</dbReference>
<dbReference type="GO" id="GO:0016740">
    <property type="term" value="F:transferase activity"/>
    <property type="evidence" value="ECO:0007669"/>
    <property type="project" value="UniProtKB-KW"/>
</dbReference>
<dbReference type="EMBL" id="QPGL01000001">
    <property type="protein sequence ID" value="RCS72818.1"/>
    <property type="molecule type" value="Genomic_DNA"/>
</dbReference>
<proteinExistence type="predicted"/>
<dbReference type="InterPro" id="IPR036868">
    <property type="entry name" value="TusA-like_sf"/>
</dbReference>
<dbReference type="InterPro" id="IPR001455">
    <property type="entry name" value="TusA-like"/>
</dbReference>
<comment type="caution">
    <text evidence="2">The sequence shown here is derived from an EMBL/GenBank/DDBJ whole genome shotgun (WGS) entry which is preliminary data.</text>
</comment>
<dbReference type="SUPFAM" id="SSF64307">
    <property type="entry name" value="SirA-like"/>
    <property type="match status" value="1"/>
</dbReference>
<dbReference type="RefSeq" id="WP_086962640.1">
    <property type="nucleotide sequence ID" value="NZ_AP018680.1"/>
</dbReference>
<sequence>MKATPLDLRSQRCPMALLLAKRQCAQLSNQETLTILSTDKASINDMIRYFNQSPFSVEVLIQSECSTLLVTKKESF</sequence>
<dbReference type="Proteomes" id="UP000252479">
    <property type="component" value="Unassembled WGS sequence"/>
</dbReference>
<dbReference type="AlphaFoldDB" id="A0A368LLV5"/>
<dbReference type="Pfam" id="PF01206">
    <property type="entry name" value="TusA"/>
    <property type="match status" value="1"/>
</dbReference>
<keyword evidence="3" id="KW-1185">Reference proteome</keyword>
<evidence type="ECO:0000313" key="3">
    <source>
        <dbReference type="Proteomes" id="UP000252479"/>
    </source>
</evidence>
<evidence type="ECO:0000259" key="1">
    <source>
        <dbReference type="Pfam" id="PF01206"/>
    </source>
</evidence>
<evidence type="ECO:0000313" key="2">
    <source>
        <dbReference type="EMBL" id="RCS72818.1"/>
    </source>
</evidence>